<protein>
    <recommendedName>
        <fullName evidence="4">F-box domain-containing protein</fullName>
    </recommendedName>
</protein>
<organism evidence="2 3">
    <name type="scientific">Leucocoprinus leucothites</name>
    <dbReference type="NCBI Taxonomy" id="201217"/>
    <lineage>
        <taxon>Eukaryota</taxon>
        <taxon>Fungi</taxon>
        <taxon>Dikarya</taxon>
        <taxon>Basidiomycota</taxon>
        <taxon>Agaricomycotina</taxon>
        <taxon>Agaricomycetes</taxon>
        <taxon>Agaricomycetidae</taxon>
        <taxon>Agaricales</taxon>
        <taxon>Agaricineae</taxon>
        <taxon>Agaricaceae</taxon>
        <taxon>Leucocoprinus</taxon>
    </lineage>
</organism>
<sequence>MDDDLNLFLKQYRSNVVGEAALRMTSVDNLPDDVLRLILLFCIDPHSLCAHRLSSYTTAIRLVSRLWDMIVTSSPRLWSHIHIAFNESKTPVPPLTTLSHWIALSAEVSLSIELSLSHEGRDDETRFIRSLDILSTAIHRWHSLRLHLSIRSSESISNAIQKYDLARAAELDFANVTLRCAKTDKMDQIIRKLSLAPSLRHLRWAPCNIRCAYAMTSDFPLERLASLYLGFYVLPFAIDVLRKCTSAEHITLYFPQPGVEHFVPATTEPIYLHNLRVIEIVVMELDSPFLTLLHAPRLSVLCVNYTDFFGHGSPPASSPLPAKLKEVLKRCPSLQVLIINSLPYTEISTVIRAPELQNLRVLEIIYPDPDKFKDLETALVEEDRKRTAAAASSEVVVDADTSNATAHASPRASKAPEAQKNKKNIQCKPLLDGALLIGWTDPEWDEEFFYIPDSPSVRMCGRTMEWWRIISKYEKKV</sequence>
<evidence type="ECO:0000256" key="1">
    <source>
        <dbReference type="SAM" id="MobiDB-lite"/>
    </source>
</evidence>
<feature type="region of interest" description="Disordered" evidence="1">
    <location>
        <begin position="400"/>
        <end position="421"/>
    </location>
</feature>
<name>A0A8H5GF37_9AGAR</name>
<dbReference type="OrthoDB" id="3004025at2759"/>
<comment type="caution">
    <text evidence="2">The sequence shown here is derived from an EMBL/GenBank/DDBJ whole genome shotgun (WGS) entry which is preliminary data.</text>
</comment>
<dbReference type="Gene3D" id="3.80.10.10">
    <property type="entry name" value="Ribonuclease Inhibitor"/>
    <property type="match status" value="1"/>
</dbReference>
<dbReference type="EMBL" id="JAACJO010000001">
    <property type="protein sequence ID" value="KAF5363827.1"/>
    <property type="molecule type" value="Genomic_DNA"/>
</dbReference>
<dbReference type="InterPro" id="IPR032675">
    <property type="entry name" value="LRR_dom_sf"/>
</dbReference>
<evidence type="ECO:0000313" key="2">
    <source>
        <dbReference type="EMBL" id="KAF5363827.1"/>
    </source>
</evidence>
<dbReference type="SUPFAM" id="SSF81383">
    <property type="entry name" value="F-box domain"/>
    <property type="match status" value="1"/>
</dbReference>
<reference evidence="2 3" key="1">
    <citation type="journal article" date="2020" name="ISME J.">
        <title>Uncovering the hidden diversity of litter-decomposition mechanisms in mushroom-forming fungi.</title>
        <authorList>
            <person name="Floudas D."/>
            <person name="Bentzer J."/>
            <person name="Ahren D."/>
            <person name="Johansson T."/>
            <person name="Persson P."/>
            <person name="Tunlid A."/>
        </authorList>
    </citation>
    <scope>NUCLEOTIDE SEQUENCE [LARGE SCALE GENOMIC DNA]</scope>
    <source>
        <strain evidence="2 3">CBS 146.42</strain>
    </source>
</reference>
<proteinExistence type="predicted"/>
<evidence type="ECO:0000313" key="3">
    <source>
        <dbReference type="Proteomes" id="UP000559027"/>
    </source>
</evidence>
<gene>
    <name evidence="2" type="ORF">D9756_001147</name>
</gene>
<dbReference type="InterPro" id="IPR036047">
    <property type="entry name" value="F-box-like_dom_sf"/>
</dbReference>
<dbReference type="AlphaFoldDB" id="A0A8H5GF37"/>
<evidence type="ECO:0008006" key="4">
    <source>
        <dbReference type="Google" id="ProtNLM"/>
    </source>
</evidence>
<keyword evidence="3" id="KW-1185">Reference proteome</keyword>
<dbReference type="SUPFAM" id="SSF52058">
    <property type="entry name" value="L domain-like"/>
    <property type="match status" value="1"/>
</dbReference>
<accession>A0A8H5GF37</accession>
<dbReference type="Proteomes" id="UP000559027">
    <property type="component" value="Unassembled WGS sequence"/>
</dbReference>